<dbReference type="CDD" id="cd16023">
    <property type="entry name" value="GPI_EPT_3"/>
    <property type="match status" value="1"/>
</dbReference>
<feature type="transmembrane region" description="Helical" evidence="11">
    <location>
        <begin position="523"/>
        <end position="542"/>
    </location>
</feature>
<comment type="similarity">
    <text evidence="3">Belongs to the PIGG/PIGN/PIGO family. PIGO subfamily.</text>
</comment>
<dbReference type="GO" id="GO:0005789">
    <property type="term" value="C:endoplasmic reticulum membrane"/>
    <property type="evidence" value="ECO:0007669"/>
    <property type="project" value="UniProtKB-SubCell"/>
</dbReference>
<comment type="subcellular location">
    <subcellularLocation>
        <location evidence="1">Endoplasmic reticulum membrane</location>
        <topology evidence="1">Multi-pass membrane protein</topology>
    </subcellularLocation>
</comment>
<keyword evidence="9 11" id="KW-0472">Membrane</keyword>
<feature type="transmembrane region" description="Helical" evidence="11">
    <location>
        <begin position="639"/>
        <end position="664"/>
    </location>
</feature>
<feature type="domain" description="GPI ethanolamine phosphate transferase 2 C-terminal" evidence="12">
    <location>
        <begin position="867"/>
        <end position="987"/>
    </location>
</feature>
<evidence type="ECO:0000256" key="10">
    <source>
        <dbReference type="ARBA" id="ARBA00023180"/>
    </source>
</evidence>
<dbReference type="EMBL" id="CAJMWX010000091">
    <property type="protein sequence ID" value="CAE6400755.1"/>
    <property type="molecule type" value="Genomic_DNA"/>
</dbReference>
<keyword evidence="10" id="KW-0325">Glycoprotein</keyword>
<dbReference type="AlphaFoldDB" id="A0A8H3A3J9"/>
<comment type="pathway">
    <text evidence="2">Glycolipid biosynthesis; glycosylphosphatidylinositol-anchor biosynthesis.</text>
</comment>
<feature type="transmembrane region" description="Helical" evidence="11">
    <location>
        <begin position="949"/>
        <end position="971"/>
    </location>
</feature>
<evidence type="ECO:0000256" key="6">
    <source>
        <dbReference type="ARBA" id="ARBA00022692"/>
    </source>
</evidence>
<feature type="transmembrane region" description="Helical" evidence="11">
    <location>
        <begin position="452"/>
        <end position="473"/>
    </location>
</feature>
<dbReference type="GO" id="GO:0006506">
    <property type="term" value="P:GPI anchor biosynthetic process"/>
    <property type="evidence" value="ECO:0007669"/>
    <property type="project" value="UniProtKB-UniPathway"/>
</dbReference>
<feature type="transmembrane region" description="Helical" evidence="11">
    <location>
        <begin position="865"/>
        <end position="888"/>
    </location>
</feature>
<keyword evidence="6 11" id="KW-0812">Transmembrane</keyword>
<keyword evidence="5" id="KW-0808">Transferase</keyword>
<feature type="transmembrane region" description="Helical" evidence="11">
    <location>
        <begin position="554"/>
        <end position="574"/>
    </location>
</feature>
<evidence type="ECO:0000313" key="13">
    <source>
        <dbReference type="EMBL" id="CAE6400755.1"/>
    </source>
</evidence>
<dbReference type="Pfam" id="PF19316">
    <property type="entry name" value="PIGO_PIGG"/>
    <property type="match status" value="1"/>
</dbReference>
<sequence length="1022" mass="109821">MANSNNTPSTSAASILPSSKFGLTILVLGYILILHISGLSLFTGGFLLSRVALDTTNDCKECTLGTAIHKKAVVIIIDSLRFDFISPVPPTPSDPYHHNVLTLPAQLTASNPDRSLLFNAYSDPPTATLQRIKGLTTGSLPTFVDIGSNFGGSAILEDSLILQMQRAGLRTAFMGDDTWETVFPGAFNQSYPFDSFNVEDLHTVDRGVIHNIFPLLQNHGKDWDVIIGHFLGVDHVGHRLGPSHPTMKAKLQEMNQVLTRVVELLDDDTLLVVLGDHGMDKRGDHGGDGELETSSGLWLYSKGHSLTSPDSLSKQLRIQGHYPDIVFPGHSEPFPSIQQIDLVPTLALLLGLPIPLNNLGTVIHDAFGFNLPNGEPALAKAMSLNVDQVNRYLHEYRRGTSSGELEPVWDELQSSFKAATSGGDFAQSVVLQSSFTRLALQQCRALWAQFNVVRMGLGLLVLVASVPSIWAIYRAVVSQENNYEAVIQNTLQTGAIGGVAGLGLGVALLWISKVIRPLPLSTFEAALGGASLTSASNIIYSLSSNLVARHSRKISLGAIVLIMHAAGFASNSFIMWEDRIVLYLFMTLLVPLTLSGINAPTAHLRKRILGFGTLAAVCVRLMASSTVCREEQQPYCRVTFYASAGASAAPLWALALALPAAWFLPTAIRRVLAISGSDNGIAPSFATLVVRPALLGSTLWWTLERFEGVDILGGETAAPAIRALRTLIARIVLLGVATGGSVLWYTSGPCIALQRTTDETGKAVLAVLGFANAYGSSYLLFFLLAFSLTHVVSQLTAQLVLGLFLLALLGYLEILDSTRDAQSLRDEFEKLSSGGNATPQEMSAALDRLTSGANPPRAGPSFNSAAALCLLGNIAFFATGHQAVLSTIQWKSAFVGFPTLTYPFSPTLVGLNTFGGFVLSALAVPLLALWNVDPAPGSEDRVARDTLRVALGVVLYRSVELVGSAITAAWLRRHLMVWKVFAPRFMLGGVVLLLTDVFIILGVWLGAGQALLKVKRTFKKEA</sequence>
<dbReference type="PANTHER" id="PTHR23071">
    <property type="entry name" value="PHOSPHATIDYLINOSITOL GLYCAN"/>
    <property type="match status" value="1"/>
</dbReference>
<dbReference type="InterPro" id="IPR017850">
    <property type="entry name" value="Alkaline_phosphatase_core_sf"/>
</dbReference>
<name>A0A8H3A3J9_9AGAM</name>
<dbReference type="InterPro" id="IPR002591">
    <property type="entry name" value="Phosphodiest/P_Trfase"/>
</dbReference>
<feature type="transmembrane region" description="Helical" evidence="11">
    <location>
        <begin position="580"/>
        <end position="597"/>
    </location>
</feature>
<evidence type="ECO:0000256" key="1">
    <source>
        <dbReference type="ARBA" id="ARBA00004477"/>
    </source>
</evidence>
<evidence type="ECO:0000256" key="4">
    <source>
        <dbReference type="ARBA" id="ARBA00022502"/>
    </source>
</evidence>
<evidence type="ECO:0000259" key="12">
    <source>
        <dbReference type="Pfam" id="PF19316"/>
    </source>
</evidence>
<dbReference type="InterPro" id="IPR045687">
    <property type="entry name" value="PIGG/GPI7_C"/>
</dbReference>
<dbReference type="PANTHER" id="PTHR23071:SF1">
    <property type="entry name" value="GPI ETHANOLAMINE PHOSPHATE TRANSFERASE 3"/>
    <property type="match status" value="1"/>
</dbReference>
<keyword evidence="4" id="KW-0337">GPI-anchor biosynthesis</keyword>
<feature type="transmembrane region" description="Helical" evidence="11">
    <location>
        <begin position="795"/>
        <end position="815"/>
    </location>
</feature>
<comment type="caution">
    <text evidence="13">The sequence shown here is derived from an EMBL/GenBank/DDBJ whole genome shotgun (WGS) entry which is preliminary data.</text>
</comment>
<evidence type="ECO:0000256" key="5">
    <source>
        <dbReference type="ARBA" id="ARBA00022679"/>
    </source>
</evidence>
<evidence type="ECO:0000256" key="3">
    <source>
        <dbReference type="ARBA" id="ARBA00008695"/>
    </source>
</evidence>
<organism evidence="13 14">
    <name type="scientific">Rhizoctonia solani</name>
    <dbReference type="NCBI Taxonomy" id="456999"/>
    <lineage>
        <taxon>Eukaryota</taxon>
        <taxon>Fungi</taxon>
        <taxon>Dikarya</taxon>
        <taxon>Basidiomycota</taxon>
        <taxon>Agaricomycotina</taxon>
        <taxon>Agaricomycetes</taxon>
        <taxon>Cantharellales</taxon>
        <taxon>Ceratobasidiaceae</taxon>
        <taxon>Rhizoctonia</taxon>
    </lineage>
</organism>
<dbReference type="SUPFAM" id="SSF53649">
    <property type="entry name" value="Alkaline phosphatase-like"/>
    <property type="match status" value="1"/>
</dbReference>
<feature type="transmembrane region" description="Helical" evidence="11">
    <location>
        <begin position="908"/>
        <end position="929"/>
    </location>
</feature>
<feature type="transmembrane region" description="Helical" evidence="11">
    <location>
        <begin position="991"/>
        <end position="1012"/>
    </location>
</feature>
<dbReference type="Pfam" id="PF01663">
    <property type="entry name" value="Phosphodiest"/>
    <property type="match status" value="1"/>
</dbReference>
<dbReference type="UniPathway" id="UPA00196"/>
<keyword evidence="7" id="KW-0256">Endoplasmic reticulum</keyword>
<evidence type="ECO:0000256" key="7">
    <source>
        <dbReference type="ARBA" id="ARBA00022824"/>
    </source>
</evidence>
<evidence type="ECO:0000256" key="8">
    <source>
        <dbReference type="ARBA" id="ARBA00022989"/>
    </source>
</evidence>
<keyword evidence="8 11" id="KW-1133">Transmembrane helix</keyword>
<dbReference type="Gene3D" id="3.40.720.10">
    <property type="entry name" value="Alkaline Phosphatase, subunit A"/>
    <property type="match status" value="1"/>
</dbReference>
<dbReference type="InterPro" id="IPR039524">
    <property type="entry name" value="PIGO/GPI13"/>
</dbReference>
<proteinExistence type="inferred from homology"/>
<evidence type="ECO:0000256" key="2">
    <source>
        <dbReference type="ARBA" id="ARBA00004687"/>
    </source>
</evidence>
<feature type="transmembrane region" description="Helical" evidence="11">
    <location>
        <begin position="494"/>
        <end position="511"/>
    </location>
</feature>
<dbReference type="Proteomes" id="UP000663888">
    <property type="component" value="Unassembled WGS sequence"/>
</dbReference>
<accession>A0A8H3A3J9</accession>
<evidence type="ECO:0000313" key="14">
    <source>
        <dbReference type="Proteomes" id="UP000663888"/>
    </source>
</evidence>
<evidence type="ECO:0000256" key="11">
    <source>
        <dbReference type="SAM" id="Phobius"/>
    </source>
</evidence>
<feature type="transmembrane region" description="Helical" evidence="11">
    <location>
        <begin position="21"/>
        <end position="48"/>
    </location>
</feature>
<dbReference type="GO" id="GO:0051377">
    <property type="term" value="F:mannose-ethanolamine phosphotransferase activity"/>
    <property type="evidence" value="ECO:0007669"/>
    <property type="project" value="InterPro"/>
</dbReference>
<dbReference type="InterPro" id="IPR037675">
    <property type="entry name" value="PIG-O_N"/>
</dbReference>
<feature type="transmembrane region" description="Helical" evidence="11">
    <location>
        <begin position="609"/>
        <end position="627"/>
    </location>
</feature>
<feature type="transmembrane region" description="Helical" evidence="11">
    <location>
        <begin position="765"/>
        <end position="789"/>
    </location>
</feature>
<protein>
    <recommendedName>
        <fullName evidence="12">GPI ethanolamine phosphate transferase 2 C-terminal domain-containing protein</fullName>
    </recommendedName>
</protein>
<reference evidence="13" key="1">
    <citation type="submission" date="2021-01" db="EMBL/GenBank/DDBJ databases">
        <authorList>
            <person name="Kaushik A."/>
        </authorList>
    </citation>
    <scope>NUCLEOTIDE SEQUENCE</scope>
    <source>
        <strain evidence="13">AG4-R118</strain>
    </source>
</reference>
<gene>
    <name evidence="13" type="ORF">RDB_LOCUS3531</name>
</gene>
<evidence type="ECO:0000256" key="9">
    <source>
        <dbReference type="ARBA" id="ARBA00023136"/>
    </source>
</evidence>